<dbReference type="EMBL" id="FOPZ01000008">
    <property type="protein sequence ID" value="SFH55659.1"/>
    <property type="molecule type" value="Genomic_DNA"/>
</dbReference>
<reference evidence="2 3" key="1">
    <citation type="submission" date="2016-10" db="EMBL/GenBank/DDBJ databases">
        <authorList>
            <person name="Varghese N."/>
            <person name="Submissions S."/>
        </authorList>
    </citation>
    <scope>NUCLEOTIDE SEQUENCE [LARGE SCALE GENOMIC DNA]</scope>
    <source>
        <strain evidence="2 3">CGMCC 1.6377</strain>
    </source>
</reference>
<evidence type="ECO:0000256" key="1">
    <source>
        <dbReference type="SAM" id="Phobius"/>
    </source>
</evidence>
<keyword evidence="1" id="KW-0472">Membrane</keyword>
<protein>
    <submittedName>
        <fullName evidence="2">Uncharacterized protein</fullName>
    </submittedName>
</protein>
<dbReference type="RefSeq" id="WP_149784414.1">
    <property type="nucleotide sequence ID" value="NZ_BAAADP010000001.1"/>
</dbReference>
<feature type="transmembrane region" description="Helical" evidence="1">
    <location>
        <begin position="22"/>
        <end position="46"/>
    </location>
</feature>
<sequence length="328" mass="33803">MADVSIDAPDGDRLREADRGQLLVVTGLVMAVSLVALVVLLNATIYSENVATRGIEADDGEAAAFRASAVEGVGELVDATNRAGPPPNATVNDTVLTGVEDLDRRIARSYAERGGVTRIETDASGLTRGTYLDTDGNATSLANATNATAYGFSGEIERTRGFVLDLDADALATTTAGNATSEAFHVAFDGSALSESSEVYVYRNGGGEVVVANGTGGTAPTPRCSVAVDPGDRVSLDLTAERLEETACVGVWPTELIAPTDSYAVDFGNADAADGTAIATVRPAGTGAAPDHADVSPAVYDATVELRYRTTELRFGTTVRVAPGEPRA</sequence>
<gene>
    <name evidence="2" type="ORF">SAMN04488066_10899</name>
</gene>
<dbReference type="AlphaFoldDB" id="A0A1I3B131"/>
<dbReference type="Pfam" id="PF23922">
    <property type="entry name" value="DUF7261"/>
    <property type="match status" value="1"/>
</dbReference>
<evidence type="ECO:0000313" key="3">
    <source>
        <dbReference type="Proteomes" id="UP000323537"/>
    </source>
</evidence>
<organism evidence="2 3">
    <name type="scientific">Halorubrum aquaticum</name>
    <dbReference type="NCBI Taxonomy" id="387340"/>
    <lineage>
        <taxon>Archaea</taxon>
        <taxon>Methanobacteriati</taxon>
        <taxon>Methanobacteriota</taxon>
        <taxon>Stenosarchaea group</taxon>
        <taxon>Halobacteria</taxon>
        <taxon>Halobacteriales</taxon>
        <taxon>Haloferacaceae</taxon>
        <taxon>Halorubrum</taxon>
    </lineage>
</organism>
<proteinExistence type="predicted"/>
<dbReference type="Proteomes" id="UP000323537">
    <property type="component" value="Unassembled WGS sequence"/>
</dbReference>
<name>A0A1I3B131_9EURY</name>
<accession>A0A1I3B131</accession>
<dbReference type="InterPro" id="IPR055685">
    <property type="entry name" value="DUF7261"/>
</dbReference>
<keyword evidence="1" id="KW-1133">Transmembrane helix</keyword>
<dbReference type="OrthoDB" id="238714at2157"/>
<evidence type="ECO:0000313" key="2">
    <source>
        <dbReference type="EMBL" id="SFH55659.1"/>
    </source>
</evidence>
<keyword evidence="3" id="KW-1185">Reference proteome</keyword>
<keyword evidence="1" id="KW-0812">Transmembrane</keyword>